<dbReference type="SUPFAM" id="SSF54843">
    <property type="entry name" value="Ribosomal protein L22"/>
    <property type="match status" value="1"/>
</dbReference>
<dbReference type="InterPro" id="IPR036394">
    <property type="entry name" value="Ribosomal_uL22_sf"/>
</dbReference>
<dbReference type="EMBL" id="FN654505">
    <property type="protein sequence ID" value="CBY34409.1"/>
    <property type="molecule type" value="Genomic_DNA"/>
</dbReference>
<dbReference type="GO" id="GO:0003735">
    <property type="term" value="F:structural constituent of ribosome"/>
    <property type="evidence" value="ECO:0007669"/>
    <property type="project" value="InterPro"/>
</dbReference>
<gene>
    <name evidence="1" type="ORF">GSOID_T00024433001</name>
</gene>
<dbReference type="GO" id="GO:0005840">
    <property type="term" value="C:ribosome"/>
    <property type="evidence" value="ECO:0007669"/>
    <property type="project" value="InterPro"/>
</dbReference>
<name>E4YFY5_OIKDI</name>
<dbReference type="GO" id="GO:0006412">
    <property type="term" value="P:translation"/>
    <property type="evidence" value="ECO:0007669"/>
    <property type="project" value="InterPro"/>
</dbReference>
<dbReference type="Gene3D" id="3.90.470.10">
    <property type="entry name" value="Ribosomal protein L22/L17"/>
    <property type="match status" value="1"/>
</dbReference>
<sequence>MIGRHLRTLSSSAVHKFRGHGNAMNWFAPNITPEAKYQRKQWLHSLEKKQHNDMGEWSKKNNMIYPPLEEGEPPRPHEIYWGRSRVAICRRVMARTCLTVNNLELQDALDKMYNLKAREGFIMYEVLREARDFASKRAPSANTFHIAECWATVLNREYRHGYAILRKRDLTNIYVLLREGPPPAEREKLTTEDAIDHYLEGHREKEIPLTW</sequence>
<evidence type="ECO:0000313" key="1">
    <source>
        <dbReference type="EMBL" id="CBY34409.1"/>
    </source>
</evidence>
<protein>
    <recommendedName>
        <fullName evidence="2">39S ribosomal protein L22, mitochondrial</fullName>
    </recommendedName>
</protein>
<evidence type="ECO:0008006" key="2">
    <source>
        <dbReference type="Google" id="ProtNLM"/>
    </source>
</evidence>
<dbReference type="AlphaFoldDB" id="E4YFY5"/>
<accession>E4YFY5</accession>
<proteinExistence type="predicted"/>
<organism evidence="1">
    <name type="scientific">Oikopleura dioica</name>
    <name type="common">Tunicate</name>
    <dbReference type="NCBI Taxonomy" id="34765"/>
    <lineage>
        <taxon>Eukaryota</taxon>
        <taxon>Metazoa</taxon>
        <taxon>Chordata</taxon>
        <taxon>Tunicata</taxon>
        <taxon>Appendicularia</taxon>
        <taxon>Copelata</taxon>
        <taxon>Oikopleuridae</taxon>
        <taxon>Oikopleura</taxon>
    </lineage>
</organism>
<dbReference type="Proteomes" id="UP000011014">
    <property type="component" value="Unassembled WGS sequence"/>
</dbReference>
<reference evidence="1" key="1">
    <citation type="journal article" date="2010" name="Science">
        <title>Plasticity of animal genome architecture unmasked by rapid evolution of a pelagic tunicate.</title>
        <authorList>
            <person name="Denoeud F."/>
            <person name="Henriet S."/>
            <person name="Mungpakdee S."/>
            <person name="Aury J.M."/>
            <person name="Da Silva C."/>
            <person name="Brinkmann H."/>
            <person name="Mikhaleva J."/>
            <person name="Olsen L.C."/>
            <person name="Jubin C."/>
            <person name="Canestro C."/>
            <person name="Bouquet J.M."/>
            <person name="Danks G."/>
            <person name="Poulain J."/>
            <person name="Campsteijn C."/>
            <person name="Adamski M."/>
            <person name="Cross I."/>
            <person name="Yadetie F."/>
            <person name="Muffato M."/>
            <person name="Louis A."/>
            <person name="Butcher S."/>
            <person name="Tsagkogeorga G."/>
            <person name="Konrad A."/>
            <person name="Singh S."/>
            <person name="Jensen M.F."/>
            <person name="Cong E.H."/>
            <person name="Eikeseth-Otteraa H."/>
            <person name="Noel B."/>
            <person name="Anthouard V."/>
            <person name="Porcel B.M."/>
            <person name="Kachouri-Lafond R."/>
            <person name="Nishino A."/>
            <person name="Ugolini M."/>
            <person name="Chourrout P."/>
            <person name="Nishida H."/>
            <person name="Aasland R."/>
            <person name="Huzurbazar S."/>
            <person name="Westhof E."/>
            <person name="Delsuc F."/>
            <person name="Lehrach H."/>
            <person name="Reinhardt R."/>
            <person name="Weissenbach J."/>
            <person name="Roy S.W."/>
            <person name="Artiguenave F."/>
            <person name="Postlethwait J.H."/>
            <person name="Manak J.R."/>
            <person name="Thompson E.M."/>
            <person name="Jaillon O."/>
            <person name="Du Pasquier L."/>
            <person name="Boudinot P."/>
            <person name="Liberles D.A."/>
            <person name="Volff J.N."/>
            <person name="Philippe H."/>
            <person name="Lenhard B."/>
            <person name="Roest Crollius H."/>
            <person name="Wincker P."/>
            <person name="Chourrout D."/>
        </authorList>
    </citation>
    <scope>NUCLEOTIDE SEQUENCE [LARGE SCALE GENOMIC DNA]</scope>
</reference>